<evidence type="ECO:0000313" key="8">
    <source>
        <dbReference type="Proteomes" id="UP000003233"/>
    </source>
</evidence>
<dbReference type="SUPFAM" id="SSF52096">
    <property type="entry name" value="ClpP/crotonase"/>
    <property type="match status" value="1"/>
</dbReference>
<evidence type="ECO:0000256" key="4">
    <source>
        <dbReference type="ARBA" id="ARBA00022801"/>
    </source>
</evidence>
<keyword evidence="5" id="KW-0720">Serine protease</keyword>
<dbReference type="Pfam" id="PF00574">
    <property type="entry name" value="CLP_protease"/>
    <property type="match status" value="1"/>
</dbReference>
<dbReference type="Proteomes" id="UP000003233">
    <property type="component" value="Unassembled WGS sequence"/>
</dbReference>
<evidence type="ECO:0000256" key="2">
    <source>
        <dbReference type="ARBA" id="ARBA00022490"/>
    </source>
</evidence>
<dbReference type="InterPro" id="IPR001907">
    <property type="entry name" value="ClpP"/>
</dbReference>
<evidence type="ECO:0000313" key="7">
    <source>
        <dbReference type="EMBL" id="EPC09188.1"/>
    </source>
</evidence>
<dbReference type="GO" id="GO:0051117">
    <property type="term" value="F:ATPase binding"/>
    <property type="evidence" value="ECO:0007669"/>
    <property type="project" value="TreeGrafter"/>
</dbReference>
<keyword evidence="4" id="KW-0378">Hydrolase</keyword>
<dbReference type="AlphaFoldDB" id="S2LQB3"/>
<comment type="caution">
    <text evidence="7">The sequence shown here is derived from an EMBL/GenBank/DDBJ whole genome shotgun (WGS) entry which is preliminary data.</text>
</comment>
<evidence type="ECO:0000256" key="6">
    <source>
        <dbReference type="RuleBase" id="RU003567"/>
    </source>
</evidence>
<comment type="similarity">
    <text evidence="1 6">Belongs to the peptidase S14 family.</text>
</comment>
<dbReference type="CDD" id="cd07016">
    <property type="entry name" value="S14_ClpP_1"/>
    <property type="match status" value="1"/>
</dbReference>
<dbReference type="Gene3D" id="3.90.226.10">
    <property type="entry name" value="2-enoyl-CoA Hydratase, Chain A, domain 1"/>
    <property type="match status" value="1"/>
</dbReference>
<dbReference type="PANTHER" id="PTHR10381:SF70">
    <property type="entry name" value="ATP-DEPENDENT CLP PROTEASE PROTEOLYTIC SUBUNIT"/>
    <property type="match status" value="1"/>
</dbReference>
<dbReference type="PATRIC" id="fig|457404.5.peg.578"/>
<dbReference type="HOGENOM" id="CLU_052762_0_2_0"/>
<sequence>MFLQASKKGNTLTIFIYGSIGQGWFSDVSADDVMRELNAYGEISEININIHSPGGSVFEGCAIYNCLKRHTAKKKVYIDGLCASIATVIAMAGDEIIMSPVASFMIHNPMAVMAGDAEELRDKADLLDTLKETIINAYVTKSKLSREAISIMMDNETWFKADEALKNGFITKVENIGAGITNTASFFDLSNFNNVPNYLNVAKTTPDIETKNLNKPKEENKMDEINKMSAEEFKNKYPDMFKNIKNIGAEEERARIKELDTWANKTQGAEELIAEMKYKTLEKANAEKLLDYVTAGKKEPENKEDKKDEFIAQFEKKKEEYEASGAEELKGVEQINAEEKKAAADILDIVNMANNM</sequence>
<dbReference type="PRINTS" id="PR00127">
    <property type="entry name" value="CLPPROTEASEP"/>
</dbReference>
<dbReference type="PANTHER" id="PTHR10381">
    <property type="entry name" value="ATP-DEPENDENT CLP PROTEASE PROTEOLYTIC SUBUNIT"/>
    <property type="match status" value="1"/>
</dbReference>
<dbReference type="InterPro" id="IPR023562">
    <property type="entry name" value="ClpP/TepA"/>
</dbReference>
<dbReference type="RefSeq" id="WP_016361691.1">
    <property type="nucleotide sequence ID" value="NZ_KE161007.1"/>
</dbReference>
<dbReference type="GO" id="GO:0004176">
    <property type="term" value="F:ATP-dependent peptidase activity"/>
    <property type="evidence" value="ECO:0007669"/>
    <property type="project" value="InterPro"/>
</dbReference>
<dbReference type="EMBL" id="AGWJ02000002">
    <property type="protein sequence ID" value="EPC09188.1"/>
    <property type="molecule type" value="Genomic_DNA"/>
</dbReference>
<dbReference type="InterPro" id="IPR029045">
    <property type="entry name" value="ClpP/crotonase-like_dom_sf"/>
</dbReference>
<proteinExistence type="inferred from homology"/>
<dbReference type="GO" id="GO:0006515">
    <property type="term" value="P:protein quality control for misfolded or incompletely synthesized proteins"/>
    <property type="evidence" value="ECO:0007669"/>
    <property type="project" value="TreeGrafter"/>
</dbReference>
<reference evidence="7 8" key="1">
    <citation type="submission" date="2012-07" db="EMBL/GenBank/DDBJ databases">
        <title>The Genome Sequence of Fusobacterium ulcerans 12_1B.</title>
        <authorList>
            <consortium name="The Broad Institute Genome Sequencing Platform"/>
            <person name="Earl A."/>
            <person name="Ward D."/>
            <person name="Feldgarden M."/>
            <person name="Gevers D."/>
            <person name="Strauss J."/>
            <person name="Ambrose C.E."/>
            <person name="Allen-Vercoe E."/>
            <person name="Walker B."/>
            <person name="Young S.K."/>
            <person name="Zeng Q."/>
            <person name="Gargeya S."/>
            <person name="Fitzgerald M."/>
            <person name="Haas B."/>
            <person name="Abouelleil A."/>
            <person name="Alvarado L."/>
            <person name="Arachchi H.M."/>
            <person name="Berlin A.M."/>
            <person name="Chapman S.B."/>
            <person name="Goldberg J."/>
            <person name="Griggs A."/>
            <person name="Gujja S."/>
            <person name="Hansen M."/>
            <person name="Howarth C."/>
            <person name="Imamovic A."/>
            <person name="Larimer J."/>
            <person name="McCowen C."/>
            <person name="Montmayeur A."/>
            <person name="Murphy C."/>
            <person name="Neiman D."/>
            <person name="Pearson M."/>
            <person name="Priest M."/>
            <person name="Roberts A."/>
            <person name="Saif S."/>
            <person name="Shea T."/>
            <person name="Sisk P."/>
            <person name="Sykes S."/>
            <person name="Wortman J."/>
            <person name="Nusbaum C."/>
            <person name="Birren B."/>
        </authorList>
    </citation>
    <scope>NUCLEOTIDE SEQUENCE [LARGE SCALE GENOMIC DNA]</scope>
    <source>
        <strain evidence="7 8">12_1B</strain>
    </source>
</reference>
<evidence type="ECO:0000256" key="5">
    <source>
        <dbReference type="ARBA" id="ARBA00022825"/>
    </source>
</evidence>
<keyword evidence="8" id="KW-1185">Reference proteome</keyword>
<evidence type="ECO:0000256" key="1">
    <source>
        <dbReference type="ARBA" id="ARBA00007039"/>
    </source>
</evidence>
<keyword evidence="2" id="KW-0963">Cytoplasm</keyword>
<evidence type="ECO:0000256" key="3">
    <source>
        <dbReference type="ARBA" id="ARBA00022670"/>
    </source>
</evidence>
<name>S2LQB3_9FUSO</name>
<accession>S2LQB3</accession>
<dbReference type="GO" id="GO:0009368">
    <property type="term" value="C:endopeptidase Clp complex"/>
    <property type="evidence" value="ECO:0007669"/>
    <property type="project" value="TreeGrafter"/>
</dbReference>
<keyword evidence="3" id="KW-0645">Protease</keyword>
<dbReference type="NCBIfam" id="NF045542">
    <property type="entry name" value="Clp_rel_HeadMat"/>
    <property type="match status" value="1"/>
</dbReference>
<dbReference type="GO" id="GO:0004252">
    <property type="term" value="F:serine-type endopeptidase activity"/>
    <property type="evidence" value="ECO:0007669"/>
    <property type="project" value="InterPro"/>
</dbReference>
<gene>
    <name evidence="7" type="ORF">HMPREF0402_04102</name>
</gene>
<protein>
    <recommendedName>
        <fullName evidence="6">ATP-dependent Clp protease proteolytic subunit</fullName>
    </recommendedName>
</protein>
<organism evidence="7 8">
    <name type="scientific">Fusobacterium ulcerans 12-1B</name>
    <dbReference type="NCBI Taxonomy" id="457404"/>
    <lineage>
        <taxon>Bacteria</taxon>
        <taxon>Fusobacteriati</taxon>
        <taxon>Fusobacteriota</taxon>
        <taxon>Fusobacteriia</taxon>
        <taxon>Fusobacteriales</taxon>
        <taxon>Fusobacteriaceae</taxon>
        <taxon>Fusobacterium</taxon>
    </lineage>
</organism>